<organism evidence="2 3">
    <name type="scientific">Trifolium pratense</name>
    <name type="common">Red clover</name>
    <dbReference type="NCBI Taxonomy" id="57577"/>
    <lineage>
        <taxon>Eukaryota</taxon>
        <taxon>Viridiplantae</taxon>
        <taxon>Streptophyta</taxon>
        <taxon>Embryophyta</taxon>
        <taxon>Tracheophyta</taxon>
        <taxon>Spermatophyta</taxon>
        <taxon>Magnoliopsida</taxon>
        <taxon>eudicotyledons</taxon>
        <taxon>Gunneridae</taxon>
        <taxon>Pentapetalae</taxon>
        <taxon>rosids</taxon>
        <taxon>fabids</taxon>
        <taxon>Fabales</taxon>
        <taxon>Fabaceae</taxon>
        <taxon>Papilionoideae</taxon>
        <taxon>50 kb inversion clade</taxon>
        <taxon>NPAAA clade</taxon>
        <taxon>Hologalegina</taxon>
        <taxon>IRL clade</taxon>
        <taxon>Trifolieae</taxon>
        <taxon>Trifolium</taxon>
    </lineage>
</organism>
<protein>
    <submittedName>
        <fullName evidence="2">Uncharacterized protein</fullName>
    </submittedName>
</protein>
<name>A0A2K3LFA9_TRIPR</name>
<dbReference type="Proteomes" id="UP000236291">
    <property type="component" value="Unassembled WGS sequence"/>
</dbReference>
<feature type="region of interest" description="Disordered" evidence="1">
    <location>
        <begin position="1"/>
        <end position="22"/>
    </location>
</feature>
<reference evidence="2 3" key="2">
    <citation type="journal article" date="2017" name="Front. Plant Sci.">
        <title>Gene Classification and Mining of Molecular Markers Useful in Red Clover (Trifolium pratense) Breeding.</title>
        <authorList>
            <person name="Istvanek J."/>
            <person name="Dluhosova J."/>
            <person name="Dluhos P."/>
            <person name="Patkova L."/>
            <person name="Nedelnik J."/>
            <person name="Repkova J."/>
        </authorList>
    </citation>
    <scope>NUCLEOTIDE SEQUENCE [LARGE SCALE GENOMIC DNA]</scope>
    <source>
        <strain evidence="3">cv. Tatra</strain>
        <tissue evidence="2">Young leaves</tissue>
    </source>
</reference>
<proteinExistence type="predicted"/>
<feature type="compositionally biased region" description="Basic and acidic residues" evidence="1">
    <location>
        <begin position="13"/>
        <end position="22"/>
    </location>
</feature>
<sequence length="32" mass="3917">MRRRDGTWQVENPEGKRHNRYDGFRLELEGTL</sequence>
<dbReference type="EMBL" id="ASHM01031998">
    <property type="protein sequence ID" value="PNX77223.1"/>
    <property type="molecule type" value="Genomic_DNA"/>
</dbReference>
<accession>A0A2K3LFA9</accession>
<dbReference type="AlphaFoldDB" id="A0A2K3LFA9"/>
<evidence type="ECO:0000313" key="2">
    <source>
        <dbReference type="EMBL" id="PNX77223.1"/>
    </source>
</evidence>
<comment type="caution">
    <text evidence="2">The sequence shown here is derived from an EMBL/GenBank/DDBJ whole genome shotgun (WGS) entry which is preliminary data.</text>
</comment>
<evidence type="ECO:0000256" key="1">
    <source>
        <dbReference type="SAM" id="MobiDB-lite"/>
    </source>
</evidence>
<evidence type="ECO:0000313" key="3">
    <source>
        <dbReference type="Proteomes" id="UP000236291"/>
    </source>
</evidence>
<reference evidence="2 3" key="1">
    <citation type="journal article" date="2014" name="Am. J. Bot.">
        <title>Genome assembly and annotation for red clover (Trifolium pratense; Fabaceae).</title>
        <authorList>
            <person name="Istvanek J."/>
            <person name="Jaros M."/>
            <person name="Krenek A."/>
            <person name="Repkova J."/>
        </authorList>
    </citation>
    <scope>NUCLEOTIDE SEQUENCE [LARGE SCALE GENOMIC DNA]</scope>
    <source>
        <strain evidence="3">cv. Tatra</strain>
        <tissue evidence="2">Young leaves</tissue>
    </source>
</reference>
<gene>
    <name evidence="2" type="ORF">L195_g033186</name>
</gene>
<feature type="non-terminal residue" evidence="2">
    <location>
        <position position="32"/>
    </location>
</feature>